<evidence type="ECO:0000256" key="1">
    <source>
        <dbReference type="SAM" id="MobiDB-lite"/>
    </source>
</evidence>
<dbReference type="InterPro" id="IPR004711">
    <property type="entry name" value="Benzoate_Transporter"/>
</dbReference>
<feature type="transmembrane region" description="Helical" evidence="2">
    <location>
        <begin position="172"/>
        <end position="192"/>
    </location>
</feature>
<evidence type="ECO:0000313" key="3">
    <source>
        <dbReference type="EMBL" id="TAA26958.1"/>
    </source>
</evidence>
<keyword evidence="2" id="KW-0472">Membrane</keyword>
<dbReference type="AlphaFoldDB" id="A0A4Q8LDI3"/>
<dbReference type="OrthoDB" id="9792424at2"/>
<name>A0A4Q8LDI3_9GAMM</name>
<feature type="transmembrane region" description="Helical" evidence="2">
    <location>
        <begin position="353"/>
        <end position="386"/>
    </location>
</feature>
<keyword evidence="2" id="KW-1133">Transmembrane helix</keyword>
<gene>
    <name evidence="3" type="primary">benE</name>
    <name evidence="3" type="ORF">EA660_07050</name>
</gene>
<dbReference type="RefSeq" id="WP_130550810.1">
    <property type="nucleotide sequence ID" value="NZ_SHMC01000002.1"/>
</dbReference>
<proteinExistence type="predicted"/>
<feature type="region of interest" description="Disordered" evidence="1">
    <location>
        <begin position="397"/>
        <end position="420"/>
    </location>
</feature>
<dbReference type="PANTHER" id="PTHR30199">
    <property type="entry name" value="MFS FAMILY TRANSPORTER, PREDICTED SUBSTRATE BENZOATE"/>
    <property type="match status" value="1"/>
</dbReference>
<reference evidence="3 4" key="1">
    <citation type="submission" date="2019-02" db="EMBL/GenBank/DDBJ databases">
        <title>WGS of Pseudoxanthomonas species novum from clinical isolates.</title>
        <authorList>
            <person name="Bernier A.-M."/>
            <person name="Bernard K."/>
            <person name="Vachon A."/>
        </authorList>
    </citation>
    <scope>NUCLEOTIDE SEQUENCE [LARGE SCALE GENOMIC DNA]</scope>
    <source>
        <strain evidence="3 4">NML171200</strain>
    </source>
</reference>
<evidence type="ECO:0000256" key="2">
    <source>
        <dbReference type="SAM" id="Phobius"/>
    </source>
</evidence>
<feature type="transmembrane region" description="Helical" evidence="2">
    <location>
        <begin position="148"/>
        <end position="165"/>
    </location>
</feature>
<feature type="transmembrane region" description="Helical" evidence="2">
    <location>
        <begin position="46"/>
        <end position="67"/>
    </location>
</feature>
<keyword evidence="2" id="KW-0812">Transmembrane</keyword>
<evidence type="ECO:0000313" key="4">
    <source>
        <dbReference type="Proteomes" id="UP000292627"/>
    </source>
</evidence>
<dbReference type="NCBIfam" id="TIGR00843">
    <property type="entry name" value="benE"/>
    <property type="match status" value="1"/>
</dbReference>
<feature type="transmembrane region" description="Helical" evidence="2">
    <location>
        <begin position="212"/>
        <end position="231"/>
    </location>
</feature>
<feature type="transmembrane region" description="Helical" evidence="2">
    <location>
        <begin position="293"/>
        <end position="317"/>
    </location>
</feature>
<dbReference type="Pfam" id="PF03594">
    <property type="entry name" value="BenE"/>
    <property type="match status" value="1"/>
</dbReference>
<sequence length="420" mass="42990">MRDALRQLCRDASPSAVLAGVVATLISFAGPLVIVFQAAAALPAPLLASWVWAICIGSGVLGIVLSLRYRVPVVIAWSIPGSVLLVGLLPTLDYAVAIGAYLVASVLLLAIGLSGAFDRIVARLPPAITAAMLAGVLFGFATKAFVGMAAQVWLVLAMFAAFFVGRRWFARYAVVAVLITGVLVAALCGQLHGPLPALALTTPVWIAPRLEWQAIVSLGLPLLVVALTGQFMPGMAVLRTSGYARPAARPLLVWSGVASALLAPFGCHGLNPGAVTAALCTGPEAHPRAERRYVAGISGGVAYLLLGSVAGSVVALFSTLPRELVATLAGLALFPSIANALGTALAAPDARDAALVTFIVGASGMSLLGLGAAFWSLVFGLAAHLLLTWRRGRVGSVSVGGRTSSAGEEAMPAMGIEPPR</sequence>
<feature type="transmembrane region" description="Helical" evidence="2">
    <location>
        <begin position="98"/>
        <end position="117"/>
    </location>
</feature>
<comment type="caution">
    <text evidence="3">The sequence shown here is derived from an EMBL/GenBank/DDBJ whole genome shotgun (WGS) entry which is preliminary data.</text>
</comment>
<feature type="transmembrane region" description="Helical" evidence="2">
    <location>
        <begin position="74"/>
        <end position="92"/>
    </location>
</feature>
<dbReference type="Proteomes" id="UP000292627">
    <property type="component" value="Unassembled WGS sequence"/>
</dbReference>
<organism evidence="3 4">
    <name type="scientific">Pseudoxanthomonas winnipegensis</name>
    <dbReference type="NCBI Taxonomy" id="2480810"/>
    <lineage>
        <taxon>Bacteria</taxon>
        <taxon>Pseudomonadati</taxon>
        <taxon>Pseudomonadota</taxon>
        <taxon>Gammaproteobacteria</taxon>
        <taxon>Lysobacterales</taxon>
        <taxon>Lysobacteraceae</taxon>
        <taxon>Pseudoxanthomonas</taxon>
    </lineage>
</organism>
<feature type="transmembrane region" description="Helical" evidence="2">
    <location>
        <begin position="251"/>
        <end position="273"/>
    </location>
</feature>
<dbReference type="GO" id="GO:0042925">
    <property type="term" value="F:benzoate transmembrane transporter activity"/>
    <property type="evidence" value="ECO:0007669"/>
    <property type="project" value="InterPro"/>
</dbReference>
<feature type="transmembrane region" description="Helical" evidence="2">
    <location>
        <begin position="324"/>
        <end position="347"/>
    </location>
</feature>
<feature type="transmembrane region" description="Helical" evidence="2">
    <location>
        <begin position="16"/>
        <end position="40"/>
    </location>
</feature>
<protein>
    <submittedName>
        <fullName evidence="3">Benzoate transporter BenE</fullName>
    </submittedName>
</protein>
<feature type="transmembrane region" description="Helical" evidence="2">
    <location>
        <begin position="124"/>
        <end position="142"/>
    </location>
</feature>
<dbReference type="PANTHER" id="PTHR30199:SF0">
    <property type="entry name" value="INNER MEMBRANE PROTEIN YDCO"/>
    <property type="match status" value="1"/>
</dbReference>
<dbReference type="GO" id="GO:0005886">
    <property type="term" value="C:plasma membrane"/>
    <property type="evidence" value="ECO:0007669"/>
    <property type="project" value="TreeGrafter"/>
</dbReference>
<dbReference type="EMBL" id="SHMC01000002">
    <property type="protein sequence ID" value="TAA26958.1"/>
    <property type="molecule type" value="Genomic_DNA"/>
</dbReference>
<accession>A0A4Q8LDI3</accession>